<evidence type="ECO:0000256" key="8">
    <source>
        <dbReference type="ARBA" id="ARBA00023014"/>
    </source>
</evidence>
<keyword evidence="6" id="KW-0560">Oxidoreductase</keyword>
<evidence type="ECO:0000313" key="10">
    <source>
        <dbReference type="EMBL" id="MBP0464201.1"/>
    </source>
</evidence>
<keyword evidence="2" id="KW-0004">4Fe-4S</keyword>
<protein>
    <submittedName>
        <fullName evidence="10">Molybdopterin-dependent oxidoreductase</fullName>
    </submittedName>
</protein>
<evidence type="ECO:0000256" key="4">
    <source>
        <dbReference type="ARBA" id="ARBA00022723"/>
    </source>
</evidence>
<dbReference type="Gene3D" id="2.40.40.20">
    <property type="match status" value="1"/>
</dbReference>
<evidence type="ECO:0000256" key="3">
    <source>
        <dbReference type="ARBA" id="ARBA00022505"/>
    </source>
</evidence>
<dbReference type="SUPFAM" id="SSF53706">
    <property type="entry name" value="Formate dehydrogenase/DMSO reductase, domains 1-3"/>
    <property type="match status" value="1"/>
</dbReference>
<keyword evidence="7" id="KW-0408">Iron</keyword>
<comment type="caution">
    <text evidence="10">The sequence shown here is derived from an EMBL/GenBank/DDBJ whole genome shotgun (WGS) entry which is preliminary data.</text>
</comment>
<dbReference type="Gene3D" id="2.20.25.90">
    <property type="entry name" value="ADC-like domains"/>
    <property type="match status" value="1"/>
</dbReference>
<sequence>MCSVRCPIEVTVEDGKATWIQGNRHDAAIGASLCAKGSAGLPLEYADDERPQTPLMRIGERGSGRWRRVSWEEALDHIADRLRETIDAHGPRGIALSDRGGPFSDLTKTFLAALGSPNYFNHDATCGGNAHNAARSMFGFSHAGLIPDYRNARHLVLYGRNIVESLMVKEAKAFMDAVANGLRVTYIDPRASGTACKATRYWKVRPNSDYALNLALIHEVLAQDVHDKDFVARFVSGMDVLREAVRDTTPEWQEQHTGVPAAELRALVREIAAQAPRVIFHPGWMTARHRQSFHVTRTALILNALMGSIEVPGGLIIAKSPEAFGRESLKPLSARVPKVTEARVDGAGTTRPSWDPSIGMVHQLFAAMETGQPYGVGAYFAYRHDPITSLPDAEALKSALDKLNLLVSIDVRYSETGWYSDVILPESTYLERANILAGMPGPVPVFLMRDQAVAPRFDSRPAWWIFREILRRMGVKDALDFETVEEIWNYQLEGTGVTVAEMRKAGVVALATAPKLMPRDALRFPTPSGKIEIDSAVLRQADLPFMPPYEPKAAPEGDSFTLLFGRPATLAHGQSLNNPLLREAAPRQELWIHPDRAAALAINDGEEVEVSGGGAYVGRLPAKVTPWIHPDAVFMLHGYGATVPVATRARGVGVADQRLQHGKLYAFDPAGGGCTLTETIVRVRPAAAEGA</sequence>
<evidence type="ECO:0000256" key="2">
    <source>
        <dbReference type="ARBA" id="ARBA00022485"/>
    </source>
</evidence>
<dbReference type="InterPro" id="IPR006963">
    <property type="entry name" value="Mopterin_OxRdtase_4Fe-4S_dom"/>
</dbReference>
<dbReference type="InterPro" id="IPR050612">
    <property type="entry name" value="Prok_Mopterin_Oxidored"/>
</dbReference>
<keyword evidence="8" id="KW-0411">Iron-sulfur</keyword>
<dbReference type="PROSITE" id="PS51669">
    <property type="entry name" value="4FE4S_MOW_BIS_MGD"/>
    <property type="match status" value="1"/>
</dbReference>
<dbReference type="Proteomes" id="UP000680815">
    <property type="component" value="Unassembled WGS sequence"/>
</dbReference>
<evidence type="ECO:0000313" key="11">
    <source>
        <dbReference type="Proteomes" id="UP000680815"/>
    </source>
</evidence>
<proteinExistence type="inferred from homology"/>
<evidence type="ECO:0000259" key="9">
    <source>
        <dbReference type="PROSITE" id="PS51669"/>
    </source>
</evidence>
<dbReference type="InterPro" id="IPR006657">
    <property type="entry name" value="MoPterin_dinucl-bd_dom"/>
</dbReference>
<dbReference type="Gene3D" id="3.30.2070.10">
    <property type="entry name" value="Formate dehydrogenase/DMSO reductase"/>
    <property type="match status" value="1"/>
</dbReference>
<dbReference type="SUPFAM" id="SSF50692">
    <property type="entry name" value="ADC-like"/>
    <property type="match status" value="1"/>
</dbReference>
<dbReference type="Pfam" id="PF04879">
    <property type="entry name" value="Molybdop_Fe4S4"/>
    <property type="match status" value="1"/>
</dbReference>
<accession>A0ABS4ATV7</accession>
<dbReference type="Gene3D" id="3.40.228.10">
    <property type="entry name" value="Dimethylsulfoxide Reductase, domain 2"/>
    <property type="match status" value="1"/>
</dbReference>
<dbReference type="PANTHER" id="PTHR43742:SF9">
    <property type="entry name" value="TETRATHIONATE REDUCTASE SUBUNIT A"/>
    <property type="match status" value="1"/>
</dbReference>
<dbReference type="Pfam" id="PF00384">
    <property type="entry name" value="Molybdopterin"/>
    <property type="match status" value="1"/>
</dbReference>
<evidence type="ECO:0000256" key="6">
    <source>
        <dbReference type="ARBA" id="ARBA00023002"/>
    </source>
</evidence>
<feature type="domain" description="4Fe-4S Mo/W bis-MGD-type" evidence="9">
    <location>
        <begin position="1"/>
        <end position="48"/>
    </location>
</feature>
<gene>
    <name evidence="10" type="ORF">J5Y09_09780</name>
</gene>
<dbReference type="PANTHER" id="PTHR43742">
    <property type="entry name" value="TRIMETHYLAMINE-N-OXIDE REDUCTASE"/>
    <property type="match status" value="1"/>
</dbReference>
<keyword evidence="3" id="KW-0500">Molybdenum</keyword>
<organism evidence="10 11">
    <name type="scientific">Roseomonas nitratireducens</name>
    <dbReference type="NCBI Taxonomy" id="2820810"/>
    <lineage>
        <taxon>Bacteria</taxon>
        <taxon>Pseudomonadati</taxon>
        <taxon>Pseudomonadota</taxon>
        <taxon>Alphaproteobacteria</taxon>
        <taxon>Acetobacterales</taxon>
        <taxon>Roseomonadaceae</taxon>
        <taxon>Roseomonas</taxon>
    </lineage>
</organism>
<dbReference type="InterPro" id="IPR009010">
    <property type="entry name" value="Asp_de-COase-like_dom_sf"/>
</dbReference>
<keyword evidence="4" id="KW-0479">Metal-binding</keyword>
<evidence type="ECO:0000256" key="1">
    <source>
        <dbReference type="ARBA" id="ARBA00010312"/>
    </source>
</evidence>
<dbReference type="InterPro" id="IPR006656">
    <property type="entry name" value="Mopterin_OxRdtase"/>
</dbReference>
<dbReference type="Gene3D" id="3.40.50.740">
    <property type="match status" value="1"/>
</dbReference>
<evidence type="ECO:0000256" key="5">
    <source>
        <dbReference type="ARBA" id="ARBA00022729"/>
    </source>
</evidence>
<name>A0ABS4ATV7_9PROT</name>
<reference evidence="10 11" key="1">
    <citation type="submission" date="2021-03" db="EMBL/GenBank/DDBJ databases">
        <authorList>
            <person name="So Y."/>
        </authorList>
    </citation>
    <scope>NUCLEOTIDE SEQUENCE [LARGE SCALE GENOMIC DNA]</scope>
    <source>
        <strain evidence="10 11">PWR1</strain>
    </source>
</reference>
<evidence type="ECO:0000256" key="7">
    <source>
        <dbReference type="ARBA" id="ARBA00023004"/>
    </source>
</evidence>
<keyword evidence="5" id="KW-0732">Signal</keyword>
<dbReference type="Pfam" id="PF01568">
    <property type="entry name" value="Molydop_binding"/>
    <property type="match status" value="1"/>
</dbReference>
<dbReference type="EMBL" id="JAGIYZ010000008">
    <property type="protein sequence ID" value="MBP0464201.1"/>
    <property type="molecule type" value="Genomic_DNA"/>
</dbReference>
<keyword evidence="11" id="KW-1185">Reference proteome</keyword>
<comment type="similarity">
    <text evidence="1">Belongs to the prokaryotic molybdopterin-containing oxidoreductase family.</text>
</comment>